<protein>
    <recommendedName>
        <fullName evidence="1">Dirigent protein</fullName>
    </recommendedName>
</protein>
<dbReference type="PANTHER" id="PTHR46442:SF6">
    <property type="entry name" value="DIRIGENT PROTEIN 5"/>
    <property type="match status" value="1"/>
</dbReference>
<keyword evidence="1" id="KW-0052">Apoplast</keyword>
<comment type="subunit">
    <text evidence="1">Homodimer.</text>
</comment>
<organism evidence="2 3">
    <name type="scientific">Pyrus ussuriensis x Pyrus communis</name>
    <dbReference type="NCBI Taxonomy" id="2448454"/>
    <lineage>
        <taxon>Eukaryota</taxon>
        <taxon>Viridiplantae</taxon>
        <taxon>Streptophyta</taxon>
        <taxon>Embryophyta</taxon>
        <taxon>Tracheophyta</taxon>
        <taxon>Spermatophyta</taxon>
        <taxon>Magnoliopsida</taxon>
        <taxon>eudicotyledons</taxon>
        <taxon>Gunneridae</taxon>
        <taxon>Pentapetalae</taxon>
        <taxon>rosids</taxon>
        <taxon>fabids</taxon>
        <taxon>Rosales</taxon>
        <taxon>Rosaceae</taxon>
        <taxon>Amygdaloideae</taxon>
        <taxon>Maleae</taxon>
        <taxon>Pyrus</taxon>
    </lineage>
</organism>
<name>A0A5N5G0A0_9ROSA</name>
<dbReference type="InterPro" id="IPR004265">
    <property type="entry name" value="Dirigent"/>
</dbReference>
<proteinExistence type="inferred from homology"/>
<accession>A0A5N5G0A0</accession>
<keyword evidence="3" id="KW-1185">Reference proteome</keyword>
<comment type="function">
    <text evidence="1">Dirigent proteins impart stereoselectivity on the phenoxy radical-coupling reaction, yielding optically active lignans from two molecules of coniferyl alcohol in the biosynthesis of lignans, flavonolignans, and alkaloids and thus plays a central role in plant secondary metabolism.</text>
</comment>
<dbReference type="PANTHER" id="PTHR46442">
    <property type="entry name" value="DIRIGENT PROTEIN"/>
    <property type="match status" value="1"/>
</dbReference>
<evidence type="ECO:0000313" key="2">
    <source>
        <dbReference type="EMBL" id="KAB2608825.1"/>
    </source>
</evidence>
<reference evidence="2 3" key="1">
    <citation type="submission" date="2019-09" db="EMBL/GenBank/DDBJ databases">
        <authorList>
            <person name="Ou C."/>
        </authorList>
    </citation>
    <scope>NUCLEOTIDE SEQUENCE [LARGE SCALE GENOMIC DNA]</scope>
    <source>
        <strain evidence="2">S2</strain>
        <tissue evidence="2">Leaf</tissue>
    </source>
</reference>
<reference evidence="2 3" key="3">
    <citation type="submission" date="2019-11" db="EMBL/GenBank/DDBJ databases">
        <title>A de novo genome assembly of a pear dwarfing rootstock.</title>
        <authorList>
            <person name="Wang F."/>
            <person name="Wang J."/>
            <person name="Li S."/>
            <person name="Zhang Y."/>
            <person name="Fang M."/>
            <person name="Ma L."/>
            <person name="Zhao Y."/>
            <person name="Jiang S."/>
        </authorList>
    </citation>
    <scope>NUCLEOTIDE SEQUENCE [LARGE SCALE GENOMIC DNA]</scope>
    <source>
        <strain evidence="2">S2</strain>
        <tissue evidence="2">Leaf</tissue>
    </source>
</reference>
<comment type="caution">
    <text evidence="2">The sequence shown here is derived from an EMBL/GenBank/DDBJ whole genome shotgun (WGS) entry which is preliminary data.</text>
</comment>
<evidence type="ECO:0000313" key="3">
    <source>
        <dbReference type="Proteomes" id="UP000327157"/>
    </source>
</evidence>
<comment type="similarity">
    <text evidence="1">Belongs to the plant dirigent protein family.</text>
</comment>
<keyword evidence="1" id="KW-0964">Secreted</keyword>
<evidence type="ECO:0000256" key="1">
    <source>
        <dbReference type="RuleBase" id="RU363099"/>
    </source>
</evidence>
<gene>
    <name evidence="2" type="ORF">D8674_011993</name>
</gene>
<dbReference type="EMBL" id="SMOL01000553">
    <property type="protein sequence ID" value="KAB2608825.1"/>
    <property type="molecule type" value="Genomic_DNA"/>
</dbReference>
<dbReference type="OrthoDB" id="674745at2759"/>
<reference evidence="3" key="2">
    <citation type="submission" date="2019-10" db="EMBL/GenBank/DDBJ databases">
        <title>A de novo genome assembly of a pear dwarfing rootstock.</title>
        <authorList>
            <person name="Wang F."/>
            <person name="Wang J."/>
            <person name="Li S."/>
            <person name="Zhang Y."/>
            <person name="Fang M."/>
            <person name="Ma L."/>
            <person name="Zhao Y."/>
            <person name="Jiang S."/>
        </authorList>
    </citation>
    <scope>NUCLEOTIDE SEQUENCE [LARGE SCALE GENOMIC DNA]</scope>
</reference>
<dbReference type="Proteomes" id="UP000327157">
    <property type="component" value="Chromosome 14"/>
</dbReference>
<comment type="subcellular location">
    <subcellularLocation>
        <location evidence="1">Secreted</location>
        <location evidence="1">Extracellular space</location>
        <location evidence="1">Apoplast</location>
    </subcellularLocation>
</comment>
<dbReference type="AlphaFoldDB" id="A0A5N5G0A0"/>
<dbReference type="Pfam" id="PF03018">
    <property type="entry name" value="Dirigent"/>
    <property type="match status" value="1"/>
</dbReference>
<sequence length="114" mass="12546">MLLSPPVAKEVFNSCEYKGTLNIMGADLMKEKTRDLSVVGRTGDFFMARTIATFRLIVLSVRSADREKGEGRGEGVGIGNGKEHNGPLYIVGRRKSTSVEWKGLEEEMLQVLAV</sequence>
<dbReference type="GO" id="GO:0048046">
    <property type="term" value="C:apoplast"/>
    <property type="evidence" value="ECO:0007669"/>
    <property type="project" value="UniProtKB-SubCell"/>
</dbReference>